<keyword evidence="1" id="KW-0676">Redox-active center</keyword>
<proteinExistence type="predicted"/>
<dbReference type="InterPro" id="IPR036249">
    <property type="entry name" value="Thioredoxin-like_sf"/>
</dbReference>
<evidence type="ECO:0000313" key="4">
    <source>
        <dbReference type="EMBL" id="SFG59886.1"/>
    </source>
</evidence>
<dbReference type="InterPro" id="IPR013766">
    <property type="entry name" value="Thioredoxin_domain"/>
</dbReference>
<dbReference type="EMBL" id="FOPP01000001">
    <property type="protein sequence ID" value="SFG59886.1"/>
    <property type="molecule type" value="Genomic_DNA"/>
</dbReference>
<dbReference type="Gene3D" id="3.40.30.10">
    <property type="entry name" value="Glutaredoxin"/>
    <property type="match status" value="1"/>
</dbReference>
<dbReference type="OrthoDB" id="120730at2"/>
<accession>A0A1I2TBC5</accession>
<feature type="domain" description="Thioredoxin" evidence="3">
    <location>
        <begin position="13"/>
        <end position="164"/>
    </location>
</feature>
<dbReference type="AlphaFoldDB" id="A0A1I2TBC5"/>
<keyword evidence="2" id="KW-0732">Signal</keyword>
<evidence type="ECO:0000256" key="2">
    <source>
        <dbReference type="SAM" id="SignalP"/>
    </source>
</evidence>
<organism evidence="4 5">
    <name type="scientific">Pedobacter insulae</name>
    <dbReference type="NCBI Taxonomy" id="414048"/>
    <lineage>
        <taxon>Bacteria</taxon>
        <taxon>Pseudomonadati</taxon>
        <taxon>Bacteroidota</taxon>
        <taxon>Sphingobacteriia</taxon>
        <taxon>Sphingobacteriales</taxon>
        <taxon>Sphingobacteriaceae</taxon>
        <taxon>Pedobacter</taxon>
    </lineage>
</organism>
<evidence type="ECO:0000259" key="3">
    <source>
        <dbReference type="PROSITE" id="PS51352"/>
    </source>
</evidence>
<dbReference type="PROSITE" id="PS51352">
    <property type="entry name" value="THIOREDOXIN_2"/>
    <property type="match status" value="1"/>
</dbReference>
<dbReference type="Proteomes" id="UP000199666">
    <property type="component" value="Unassembled WGS sequence"/>
</dbReference>
<protein>
    <submittedName>
        <fullName evidence="4">Thioredoxin-like</fullName>
    </submittedName>
</protein>
<dbReference type="Pfam" id="PF13899">
    <property type="entry name" value="Thioredoxin_7"/>
    <property type="match status" value="1"/>
</dbReference>
<dbReference type="InterPro" id="IPR017937">
    <property type="entry name" value="Thioredoxin_CS"/>
</dbReference>
<reference evidence="4 5" key="1">
    <citation type="submission" date="2016-10" db="EMBL/GenBank/DDBJ databases">
        <authorList>
            <person name="de Groot N.N."/>
        </authorList>
    </citation>
    <scope>NUCLEOTIDE SEQUENCE [LARGE SCALE GENOMIC DNA]</scope>
    <source>
        <strain evidence="4 5">DSM 18684</strain>
    </source>
</reference>
<feature type="chain" id="PRO_5011796071" evidence="2">
    <location>
        <begin position="22"/>
        <end position="196"/>
    </location>
</feature>
<evidence type="ECO:0000256" key="1">
    <source>
        <dbReference type="ARBA" id="ARBA00023284"/>
    </source>
</evidence>
<name>A0A1I2TBC5_9SPHI</name>
<dbReference type="STRING" id="414048.SAMN04489864_101204"/>
<keyword evidence="5" id="KW-1185">Reference proteome</keyword>
<sequence length="196" mass="21930">MNLKNLLFAVITVFTLHTASAQTTPPSADEVIKEAMKEAKAQKKKVFIKFSASWCGWCHKMDASMNEPDMKPLFDKSFVMRQLIVMESKGKENLENPGAADLMKKYNSEGFGIPLWFIFDADGKLLVDSHLRPEGVGMEVKGKNIIGCPASKDEVDAFVRALKLTTKLTDIELAKIFARFRQNDPTYKAPVVNKAK</sequence>
<dbReference type="PROSITE" id="PS00194">
    <property type="entry name" value="THIOREDOXIN_1"/>
    <property type="match status" value="1"/>
</dbReference>
<dbReference type="RefSeq" id="WP_090991692.1">
    <property type="nucleotide sequence ID" value="NZ_FOPP01000001.1"/>
</dbReference>
<dbReference type="SUPFAM" id="SSF52833">
    <property type="entry name" value="Thioredoxin-like"/>
    <property type="match status" value="1"/>
</dbReference>
<evidence type="ECO:0000313" key="5">
    <source>
        <dbReference type="Proteomes" id="UP000199666"/>
    </source>
</evidence>
<feature type="signal peptide" evidence="2">
    <location>
        <begin position="1"/>
        <end position="21"/>
    </location>
</feature>
<gene>
    <name evidence="4" type="ORF">SAMN04489864_101204</name>
</gene>